<sequence>MISASWIKYTSRFICIAPITLAAACQASVNFDGLWKHQGYGDIYQLDDTESKIYQFNSEGCVLAETMTKTDMQTTYFPNATLSHDGMTLTSRQIARPFAQQFERLSALPTQCQPGQRLDANASPVEIYHFFWTTMHDYYAFFQERGIDWAQVYQQVAPDLSDDMSESELLNAITASLSGFSDDHVVLTYGDDEYAPAPPKGVLRVLKQGFLNQSEISDFDTYVADRLAQISLMQQQTMDAGSVRIINGSSADTLYGAERVVWGTFNQGKIGYLRPNMMLLDTGENPDDPDQWVSNMAQVIDQAMQDMRNTETMIIDMRFNGGGADGVSLALASRFNPVTQRVIGKFTRTIAGDGEIHWLDLPAPVNTPAYTRPVTILVSGTTVSAGEVFLMMMKALPQVTFMGETSSGALSDALVKTLPNGWQISLSNEVYIDTQYQSYEGIGIHPDIPTTALTLDDLSHHQDTALSQAIHQLSQ</sequence>
<name>A0A1R4LTT6_VIBR1</name>
<dbReference type="CDD" id="cd07563">
    <property type="entry name" value="Peptidase_S41_IRBP"/>
    <property type="match status" value="1"/>
</dbReference>
<dbReference type="STRING" id="1123498.VR7878_03818"/>
<evidence type="ECO:0000313" key="4">
    <source>
        <dbReference type="Proteomes" id="UP000188276"/>
    </source>
</evidence>
<reference evidence="4" key="1">
    <citation type="submission" date="2017-02" db="EMBL/GenBank/DDBJ databases">
        <authorList>
            <person name="Rodrigo-Torres L."/>
            <person name="Arahal R.D."/>
            <person name="Lucena T."/>
        </authorList>
    </citation>
    <scope>NUCLEOTIDE SEQUENCE [LARGE SCALE GENOMIC DNA]</scope>
    <source>
        <strain evidence="4">CECT 7878</strain>
    </source>
</reference>
<feature type="signal peptide" evidence="1">
    <location>
        <begin position="1"/>
        <end position="22"/>
    </location>
</feature>
<dbReference type="AlphaFoldDB" id="A0A1R4LTT6"/>
<dbReference type="PANTHER" id="PTHR11261:SF3">
    <property type="entry name" value="RETINOL-BINDING PROTEIN 3"/>
    <property type="match status" value="1"/>
</dbReference>
<dbReference type="Proteomes" id="UP000188276">
    <property type="component" value="Unassembled WGS sequence"/>
</dbReference>
<dbReference type="InterPro" id="IPR028204">
    <property type="entry name" value="Tricorn_C1"/>
</dbReference>
<dbReference type="PANTHER" id="PTHR11261">
    <property type="entry name" value="INTERPHOTORECEPTOR RETINOID-BINDING PROTEIN"/>
    <property type="match status" value="1"/>
</dbReference>
<proteinExistence type="predicted"/>
<dbReference type="GO" id="GO:0006508">
    <property type="term" value="P:proteolysis"/>
    <property type="evidence" value="ECO:0007669"/>
    <property type="project" value="InterPro"/>
</dbReference>
<organism evidence="3 4">
    <name type="scientific">Vibrio ruber (strain DSM 16370 / JCM 11486 / BCRC 17186 / CECT 7878 / LMG 23124 / VR1)</name>
    <dbReference type="NCBI Taxonomy" id="1123498"/>
    <lineage>
        <taxon>Bacteria</taxon>
        <taxon>Pseudomonadati</taxon>
        <taxon>Pseudomonadota</taxon>
        <taxon>Gammaproteobacteria</taxon>
        <taxon>Vibrionales</taxon>
        <taxon>Vibrionaceae</taxon>
        <taxon>Vibrio</taxon>
    </lineage>
</organism>
<evidence type="ECO:0000256" key="1">
    <source>
        <dbReference type="SAM" id="SignalP"/>
    </source>
</evidence>
<dbReference type="Gene3D" id="3.30.750.44">
    <property type="match status" value="1"/>
</dbReference>
<dbReference type="Gene3D" id="3.90.226.10">
    <property type="entry name" value="2-enoyl-CoA Hydratase, Chain A, domain 1"/>
    <property type="match status" value="1"/>
</dbReference>
<dbReference type="OrthoDB" id="7266775at2"/>
<keyword evidence="1" id="KW-0732">Signal</keyword>
<evidence type="ECO:0000259" key="2">
    <source>
        <dbReference type="SMART" id="SM00245"/>
    </source>
</evidence>
<keyword evidence="4" id="KW-1185">Reference proteome</keyword>
<dbReference type="GO" id="GO:0008236">
    <property type="term" value="F:serine-type peptidase activity"/>
    <property type="evidence" value="ECO:0007669"/>
    <property type="project" value="InterPro"/>
</dbReference>
<feature type="chain" id="PRO_5011983540" evidence="1">
    <location>
        <begin position="23"/>
        <end position="475"/>
    </location>
</feature>
<dbReference type="SMART" id="SM00245">
    <property type="entry name" value="TSPc"/>
    <property type="match status" value="1"/>
</dbReference>
<dbReference type="EMBL" id="FULE01000068">
    <property type="protein sequence ID" value="SJN59918.1"/>
    <property type="molecule type" value="Genomic_DNA"/>
</dbReference>
<protein>
    <submittedName>
        <fullName evidence="3">Peptidase family S41</fullName>
    </submittedName>
</protein>
<dbReference type="RefSeq" id="WP_077337648.1">
    <property type="nucleotide sequence ID" value="NZ_FULE01000068.1"/>
</dbReference>
<feature type="domain" description="Tail specific protease" evidence="2">
    <location>
        <begin position="249"/>
        <end position="451"/>
    </location>
</feature>
<accession>A0A1R4LTT6</accession>
<dbReference type="Pfam" id="PF03572">
    <property type="entry name" value="Peptidase_S41"/>
    <property type="match status" value="1"/>
</dbReference>
<gene>
    <name evidence="3" type="ORF">VR7878_03818</name>
</gene>
<dbReference type="Pfam" id="PF14684">
    <property type="entry name" value="Tricorn_C1"/>
    <property type="match status" value="1"/>
</dbReference>
<dbReference type="SUPFAM" id="SSF52096">
    <property type="entry name" value="ClpP/crotonase"/>
    <property type="match status" value="1"/>
</dbReference>
<dbReference type="InterPro" id="IPR029045">
    <property type="entry name" value="ClpP/crotonase-like_dom_sf"/>
</dbReference>
<evidence type="ECO:0000313" key="3">
    <source>
        <dbReference type="EMBL" id="SJN59918.1"/>
    </source>
</evidence>
<dbReference type="InterPro" id="IPR005151">
    <property type="entry name" value="Tail-specific_protease"/>
</dbReference>